<accession>A0A1I2E9B1</accession>
<feature type="compositionally biased region" description="Polar residues" evidence="1">
    <location>
        <begin position="1"/>
        <end position="14"/>
    </location>
</feature>
<dbReference type="InterPro" id="IPR018392">
    <property type="entry name" value="LysM"/>
</dbReference>
<name>A0A1I2E9B1_9MICO</name>
<evidence type="ECO:0000313" key="3">
    <source>
        <dbReference type="EMBL" id="SFE89071.1"/>
    </source>
</evidence>
<reference evidence="4" key="1">
    <citation type="submission" date="2016-10" db="EMBL/GenBank/DDBJ databases">
        <authorList>
            <person name="Varghese N."/>
            <person name="Submissions S."/>
        </authorList>
    </citation>
    <scope>NUCLEOTIDE SEQUENCE [LARGE SCALE GENOMIC DNA]</scope>
    <source>
        <strain evidence="4">DSM 19083</strain>
    </source>
</reference>
<dbReference type="EMBL" id="FONZ01000001">
    <property type="protein sequence ID" value="SFE89071.1"/>
    <property type="molecule type" value="Genomic_DNA"/>
</dbReference>
<gene>
    <name evidence="3" type="ORF">SAMN04488035_0939</name>
</gene>
<evidence type="ECO:0000313" key="4">
    <source>
        <dbReference type="Proteomes" id="UP000198520"/>
    </source>
</evidence>
<evidence type="ECO:0000259" key="2">
    <source>
        <dbReference type="SMART" id="SM00257"/>
    </source>
</evidence>
<dbReference type="CDD" id="cd00118">
    <property type="entry name" value="LysM"/>
    <property type="match status" value="1"/>
</dbReference>
<dbReference type="OrthoDB" id="5084290at2"/>
<dbReference type="Pfam" id="PF01476">
    <property type="entry name" value="LysM"/>
    <property type="match status" value="1"/>
</dbReference>
<dbReference type="SUPFAM" id="SSF54106">
    <property type="entry name" value="LysM domain"/>
    <property type="match status" value="1"/>
</dbReference>
<dbReference type="SMART" id="SM00257">
    <property type="entry name" value="LysM"/>
    <property type="match status" value="1"/>
</dbReference>
<dbReference type="AlphaFoldDB" id="A0A1I2E9B1"/>
<dbReference type="RefSeq" id="WP_093375448.1">
    <property type="nucleotide sequence ID" value="NZ_BNAN01000001.1"/>
</dbReference>
<organism evidence="3 4">
    <name type="scientific">Flavimobilis marinus</name>
    <dbReference type="NCBI Taxonomy" id="285351"/>
    <lineage>
        <taxon>Bacteria</taxon>
        <taxon>Bacillati</taxon>
        <taxon>Actinomycetota</taxon>
        <taxon>Actinomycetes</taxon>
        <taxon>Micrococcales</taxon>
        <taxon>Jonesiaceae</taxon>
        <taxon>Flavimobilis</taxon>
    </lineage>
</organism>
<dbReference type="Gene3D" id="3.10.350.10">
    <property type="entry name" value="LysM domain"/>
    <property type="match status" value="1"/>
</dbReference>
<dbReference type="InterPro" id="IPR036779">
    <property type="entry name" value="LysM_dom_sf"/>
</dbReference>
<keyword evidence="4" id="KW-1185">Reference proteome</keyword>
<proteinExistence type="predicted"/>
<protein>
    <submittedName>
        <fullName evidence="3">LysM domain-containing protein</fullName>
    </submittedName>
</protein>
<dbReference type="Proteomes" id="UP000198520">
    <property type="component" value="Unassembled WGS sequence"/>
</dbReference>
<sequence>MTTIAWGIPSQTRTSHARPARAAARRPQATARGTLVLTRRGRVVLATLALLVALALGGLFANGASADALGEPVNVAVHTVSPGETLWHIASGVTVPGQDVRDTIDDVLELNAMTSVDLVAGQQLLVPQS</sequence>
<dbReference type="STRING" id="285351.SAMN04488035_0939"/>
<feature type="domain" description="LysM" evidence="2">
    <location>
        <begin position="77"/>
        <end position="127"/>
    </location>
</feature>
<feature type="region of interest" description="Disordered" evidence="1">
    <location>
        <begin position="1"/>
        <end position="25"/>
    </location>
</feature>
<evidence type="ECO:0000256" key="1">
    <source>
        <dbReference type="SAM" id="MobiDB-lite"/>
    </source>
</evidence>